<keyword evidence="2 8" id="KW-0489">Methyltransferase</keyword>
<dbReference type="SUPFAM" id="SSF53335">
    <property type="entry name" value="S-adenosyl-L-methionine-dependent methyltransferases"/>
    <property type="match status" value="1"/>
</dbReference>
<evidence type="ECO:0000256" key="1">
    <source>
        <dbReference type="ARBA" id="ARBA00012771"/>
    </source>
</evidence>
<organism evidence="8 9">
    <name type="scientific">Tessaracoccus rhinocerotis</name>
    <dbReference type="NCBI Taxonomy" id="1689449"/>
    <lineage>
        <taxon>Bacteria</taxon>
        <taxon>Bacillati</taxon>
        <taxon>Actinomycetota</taxon>
        <taxon>Actinomycetes</taxon>
        <taxon>Propionibacteriales</taxon>
        <taxon>Propionibacteriaceae</taxon>
        <taxon>Tessaracoccus</taxon>
    </lineage>
</organism>
<dbReference type="PANTHER" id="PTHR18895:SF74">
    <property type="entry name" value="MTRF1L RELEASE FACTOR GLUTAMINE METHYLTRANSFERASE"/>
    <property type="match status" value="1"/>
</dbReference>
<evidence type="ECO:0000259" key="7">
    <source>
        <dbReference type="Pfam" id="PF17827"/>
    </source>
</evidence>
<evidence type="ECO:0000256" key="4">
    <source>
        <dbReference type="ARBA" id="ARBA00022691"/>
    </source>
</evidence>
<evidence type="ECO:0000256" key="3">
    <source>
        <dbReference type="ARBA" id="ARBA00022679"/>
    </source>
</evidence>
<dbReference type="PROSITE" id="PS00092">
    <property type="entry name" value="N6_MTASE"/>
    <property type="match status" value="1"/>
</dbReference>
<dbReference type="RefSeq" id="WP_143938920.1">
    <property type="nucleotide sequence ID" value="NZ_VKKG01000005.1"/>
</dbReference>
<dbReference type="Pfam" id="PF17827">
    <property type="entry name" value="PrmC_N"/>
    <property type="match status" value="1"/>
</dbReference>
<dbReference type="InterPro" id="IPR004556">
    <property type="entry name" value="HemK-like"/>
</dbReference>
<dbReference type="GO" id="GO:0032259">
    <property type="term" value="P:methylation"/>
    <property type="evidence" value="ECO:0007669"/>
    <property type="project" value="UniProtKB-KW"/>
</dbReference>
<comment type="catalytic activity">
    <reaction evidence="5">
        <text>L-glutaminyl-[peptide chain release factor] + S-adenosyl-L-methionine = N(5)-methyl-L-glutaminyl-[peptide chain release factor] + S-adenosyl-L-homocysteine + H(+)</text>
        <dbReference type="Rhea" id="RHEA:42896"/>
        <dbReference type="Rhea" id="RHEA-COMP:10271"/>
        <dbReference type="Rhea" id="RHEA-COMP:10272"/>
        <dbReference type="ChEBI" id="CHEBI:15378"/>
        <dbReference type="ChEBI" id="CHEBI:30011"/>
        <dbReference type="ChEBI" id="CHEBI:57856"/>
        <dbReference type="ChEBI" id="CHEBI:59789"/>
        <dbReference type="ChEBI" id="CHEBI:61891"/>
        <dbReference type="EC" id="2.1.1.297"/>
    </reaction>
</comment>
<dbReference type="Proteomes" id="UP000317638">
    <property type="component" value="Unassembled WGS sequence"/>
</dbReference>
<dbReference type="EMBL" id="VKKG01000005">
    <property type="protein sequence ID" value="TRY17456.1"/>
    <property type="molecule type" value="Genomic_DNA"/>
</dbReference>
<dbReference type="InterPro" id="IPR002052">
    <property type="entry name" value="DNA_methylase_N6_adenine_CS"/>
</dbReference>
<evidence type="ECO:0000259" key="6">
    <source>
        <dbReference type="Pfam" id="PF05175"/>
    </source>
</evidence>
<dbReference type="Pfam" id="PF05175">
    <property type="entry name" value="MTS"/>
    <property type="match status" value="1"/>
</dbReference>
<evidence type="ECO:0000256" key="5">
    <source>
        <dbReference type="ARBA" id="ARBA00048391"/>
    </source>
</evidence>
<reference evidence="8 9" key="1">
    <citation type="submission" date="2019-07" db="EMBL/GenBank/DDBJ databases">
        <authorList>
            <person name="Zhou L.-Y."/>
        </authorList>
    </citation>
    <scope>NUCLEOTIDE SEQUENCE [LARGE SCALE GENOMIC DNA]</scope>
    <source>
        <strain evidence="8 9">YIM 101269</strain>
    </source>
</reference>
<dbReference type="GO" id="GO:0102559">
    <property type="term" value="F:peptide chain release factor N(5)-glutamine methyltransferase activity"/>
    <property type="evidence" value="ECO:0007669"/>
    <property type="project" value="UniProtKB-EC"/>
</dbReference>
<dbReference type="InterPro" id="IPR029063">
    <property type="entry name" value="SAM-dependent_MTases_sf"/>
</dbReference>
<feature type="domain" description="Release factor glutamine methyltransferase N-terminal" evidence="7">
    <location>
        <begin position="13"/>
        <end position="76"/>
    </location>
</feature>
<keyword evidence="4" id="KW-0949">S-adenosyl-L-methionine</keyword>
<dbReference type="AlphaFoldDB" id="A0A553JYC6"/>
<dbReference type="PANTHER" id="PTHR18895">
    <property type="entry name" value="HEMK METHYLTRANSFERASE"/>
    <property type="match status" value="1"/>
</dbReference>
<dbReference type="InterPro" id="IPR050320">
    <property type="entry name" value="N5-glutamine_MTase"/>
</dbReference>
<dbReference type="NCBIfam" id="TIGR03534">
    <property type="entry name" value="RF_mod_PrmC"/>
    <property type="match status" value="1"/>
</dbReference>
<dbReference type="NCBIfam" id="TIGR00536">
    <property type="entry name" value="hemK_fam"/>
    <property type="match status" value="1"/>
</dbReference>
<sequence>MNSEPAYDVALAASARLAEAGLPSPGADARILLAHVLGVDVSQMLLAPRVTAAQRDALDVLLERRESGMPVQHLTGEAHFRYETLRVGPGVFIPRPETENLVDLALRELARRPPERRRVVELCAGSGAITRSLGTELGGLELHAVELSAEAWPYLVHNLSGLEVELVLGDMADAFRELDGEVDLVVANPPYVPETVRDALPSDVVGHDPDLALFSGPDGLDAMHVVKAVAARLLRPGGWVMAEHDESHADAVVALFDEPRFDHVRDHDDLTGRPRHVTAQRSAVPDVAGLAS</sequence>
<dbReference type="Gene3D" id="1.10.8.10">
    <property type="entry name" value="DNA helicase RuvA subunit, C-terminal domain"/>
    <property type="match status" value="1"/>
</dbReference>
<keyword evidence="9" id="KW-1185">Reference proteome</keyword>
<dbReference type="GO" id="GO:0003676">
    <property type="term" value="F:nucleic acid binding"/>
    <property type="evidence" value="ECO:0007669"/>
    <property type="project" value="InterPro"/>
</dbReference>
<accession>A0A553JYC6</accession>
<dbReference type="InterPro" id="IPR019874">
    <property type="entry name" value="RF_methyltr_PrmC"/>
</dbReference>
<protein>
    <recommendedName>
        <fullName evidence="1">peptide chain release factor N(5)-glutamine methyltransferase</fullName>
        <ecNumber evidence="1">2.1.1.297</ecNumber>
    </recommendedName>
</protein>
<feature type="domain" description="Methyltransferase small" evidence="6">
    <location>
        <begin position="104"/>
        <end position="192"/>
    </location>
</feature>
<proteinExistence type="predicted"/>
<dbReference type="InterPro" id="IPR007848">
    <property type="entry name" value="Small_mtfrase_dom"/>
</dbReference>
<dbReference type="Gene3D" id="3.40.50.150">
    <property type="entry name" value="Vaccinia Virus protein VP39"/>
    <property type="match status" value="1"/>
</dbReference>
<gene>
    <name evidence="8" type="primary">prmC</name>
    <name evidence="8" type="ORF">FOJ82_13070</name>
</gene>
<evidence type="ECO:0000313" key="9">
    <source>
        <dbReference type="Proteomes" id="UP000317638"/>
    </source>
</evidence>
<dbReference type="OrthoDB" id="9800643at2"/>
<dbReference type="InterPro" id="IPR040758">
    <property type="entry name" value="PrmC_N"/>
</dbReference>
<evidence type="ECO:0000313" key="8">
    <source>
        <dbReference type="EMBL" id="TRY17456.1"/>
    </source>
</evidence>
<keyword evidence="3 8" id="KW-0808">Transferase</keyword>
<dbReference type="EC" id="2.1.1.297" evidence="1"/>
<dbReference type="CDD" id="cd02440">
    <property type="entry name" value="AdoMet_MTases"/>
    <property type="match status" value="1"/>
</dbReference>
<name>A0A553JYC6_9ACTN</name>
<comment type="caution">
    <text evidence="8">The sequence shown here is derived from an EMBL/GenBank/DDBJ whole genome shotgun (WGS) entry which is preliminary data.</text>
</comment>
<evidence type="ECO:0000256" key="2">
    <source>
        <dbReference type="ARBA" id="ARBA00022603"/>
    </source>
</evidence>